<dbReference type="RefSeq" id="WP_343886617.1">
    <property type="nucleotide sequence ID" value="NZ_BAAAKI010000017.1"/>
</dbReference>
<dbReference type="PANTHER" id="PTHR31126">
    <property type="entry name" value="TYROSINE-PROTEIN PHOSPHATASE"/>
    <property type="match status" value="1"/>
</dbReference>
<dbReference type="InterPro" id="IPR000387">
    <property type="entry name" value="Tyr_Pase_dom"/>
</dbReference>
<protein>
    <submittedName>
        <fullName evidence="3">Tyrosine-protein phosphatase</fullName>
    </submittedName>
</protein>
<dbReference type="Pfam" id="PF13350">
    <property type="entry name" value="Y_phosphatase3"/>
    <property type="match status" value="1"/>
</dbReference>
<comment type="similarity">
    <text evidence="1">Belongs to the protein-tyrosine phosphatase family.</text>
</comment>
<dbReference type="PANTHER" id="PTHR31126:SF1">
    <property type="entry name" value="TYROSINE SPECIFIC PROTEIN PHOSPHATASES DOMAIN-CONTAINING PROTEIN"/>
    <property type="match status" value="1"/>
</dbReference>
<organism evidence="3 4">
    <name type="scientific">Luteococcus sanguinis</name>
    <dbReference type="NCBI Taxonomy" id="174038"/>
    <lineage>
        <taxon>Bacteria</taxon>
        <taxon>Bacillati</taxon>
        <taxon>Actinomycetota</taxon>
        <taxon>Actinomycetes</taxon>
        <taxon>Propionibacteriales</taxon>
        <taxon>Propionibacteriaceae</taxon>
        <taxon>Luteococcus</taxon>
    </lineage>
</organism>
<dbReference type="InterPro" id="IPR029021">
    <property type="entry name" value="Prot-tyrosine_phosphatase-like"/>
</dbReference>
<dbReference type="Proteomes" id="UP001596266">
    <property type="component" value="Unassembled WGS sequence"/>
</dbReference>
<dbReference type="PROSITE" id="PS50056">
    <property type="entry name" value="TYR_PHOSPHATASE_2"/>
    <property type="match status" value="1"/>
</dbReference>
<dbReference type="PROSITE" id="PS00383">
    <property type="entry name" value="TYR_PHOSPHATASE_1"/>
    <property type="match status" value="1"/>
</dbReference>
<evidence type="ECO:0000259" key="2">
    <source>
        <dbReference type="PROSITE" id="PS50056"/>
    </source>
</evidence>
<accession>A0ABW1WYU8</accession>
<dbReference type="InterPro" id="IPR016130">
    <property type="entry name" value="Tyr_Pase_AS"/>
</dbReference>
<evidence type="ECO:0000313" key="4">
    <source>
        <dbReference type="Proteomes" id="UP001596266"/>
    </source>
</evidence>
<sequence length="252" mass="28336">MANTSLRALRAFTNHVRVPFGTYNLRPVTATTQPGTGVYRSAMLWGATRADLAELQQLGVRLVIDLRTAKVRANFPDPHLPGAVGVHVDIHGIEENLPVARETPQDVMAVMQQRYRNLVRLPSQRQKVAEVMRLIADEPGAVIFHCTDGKDRTGWIAVLLQHLHGDSMQTIWQYYLDSNRHVESMRDFRYRANQLTGGTRLAERKRPSDLVHPSYLRAALETVTADYGDLDGYLSDGLGLDEATLERLRAKL</sequence>
<name>A0ABW1WYU8_9ACTN</name>
<dbReference type="EMBL" id="JBHSUA010000002">
    <property type="protein sequence ID" value="MFC6395455.1"/>
    <property type="molecule type" value="Genomic_DNA"/>
</dbReference>
<gene>
    <name evidence="3" type="ORF">ACFP57_00390</name>
</gene>
<feature type="domain" description="Tyrosine specific protein phosphatases" evidence="2">
    <location>
        <begin position="126"/>
        <end position="189"/>
    </location>
</feature>
<comment type="caution">
    <text evidence="3">The sequence shown here is derived from an EMBL/GenBank/DDBJ whole genome shotgun (WGS) entry which is preliminary data.</text>
</comment>
<dbReference type="SUPFAM" id="SSF52799">
    <property type="entry name" value="(Phosphotyrosine protein) phosphatases II"/>
    <property type="match status" value="1"/>
</dbReference>
<keyword evidence="4" id="KW-1185">Reference proteome</keyword>
<dbReference type="InterPro" id="IPR026893">
    <property type="entry name" value="Tyr/Ser_Pase_IphP-type"/>
</dbReference>
<evidence type="ECO:0000256" key="1">
    <source>
        <dbReference type="ARBA" id="ARBA00009580"/>
    </source>
</evidence>
<proteinExistence type="inferred from homology"/>
<dbReference type="Gene3D" id="3.90.190.10">
    <property type="entry name" value="Protein tyrosine phosphatase superfamily"/>
    <property type="match status" value="1"/>
</dbReference>
<reference evidence="4" key="1">
    <citation type="journal article" date="2019" name="Int. J. Syst. Evol. Microbiol.">
        <title>The Global Catalogue of Microorganisms (GCM) 10K type strain sequencing project: providing services to taxonomists for standard genome sequencing and annotation.</title>
        <authorList>
            <consortium name="The Broad Institute Genomics Platform"/>
            <consortium name="The Broad Institute Genome Sequencing Center for Infectious Disease"/>
            <person name="Wu L."/>
            <person name="Ma J."/>
        </authorList>
    </citation>
    <scope>NUCLEOTIDE SEQUENCE [LARGE SCALE GENOMIC DNA]</scope>
    <source>
        <strain evidence="4">CGMCC 1.15277</strain>
    </source>
</reference>
<evidence type="ECO:0000313" key="3">
    <source>
        <dbReference type="EMBL" id="MFC6395455.1"/>
    </source>
</evidence>